<reference evidence="1" key="1">
    <citation type="submission" date="2022-05" db="EMBL/GenBank/DDBJ databases">
        <authorList>
            <person name="Oliphant S.A."/>
            <person name="Watson-Haigh N.S."/>
            <person name="Sumby K.M."/>
            <person name="Gardner J.M."/>
            <person name="Jiranek V."/>
        </authorList>
    </citation>
    <scope>NUCLEOTIDE SEQUENCE</scope>
    <source>
        <strain evidence="1">KI16_H9</strain>
    </source>
</reference>
<proteinExistence type="predicted"/>
<sequence>MNYDFNHIKTEDTNDLSYMWIPLATIVDGVRHGAYGIDVREYIARGFESVASQMTLLNAAVARVNSKIETVENQLTEVVAGRTIDGEVKKARVDVEGNVYKDLGTRINQMELSSVTSDIKVGTSEFDKTTLWIENIDDPDSEIEFVDVGHDENDPGMPVGIETIQAKDIELDD</sequence>
<dbReference type="RefSeq" id="WP_252749984.1">
    <property type="nucleotide sequence ID" value="NZ_CP097116.1"/>
</dbReference>
<keyword evidence="2" id="KW-1185">Reference proteome</keyword>
<gene>
    <name evidence="1" type="ORF">M3M35_07305</name>
</gene>
<protein>
    <submittedName>
        <fullName evidence="1">Uncharacterized protein</fullName>
    </submittedName>
</protein>
<organism evidence="1 2">
    <name type="scientific">Fructilactobacillus myrtifloralis</name>
    <dbReference type="NCBI Taxonomy" id="2940301"/>
    <lineage>
        <taxon>Bacteria</taxon>
        <taxon>Bacillati</taxon>
        <taxon>Bacillota</taxon>
        <taxon>Bacilli</taxon>
        <taxon>Lactobacillales</taxon>
        <taxon>Lactobacillaceae</taxon>
        <taxon>Fructilactobacillus</taxon>
    </lineage>
</organism>
<accession>A0ABY5BRT8</accession>
<dbReference type="Proteomes" id="UP001056707">
    <property type="component" value="Chromosome"/>
</dbReference>
<name>A0ABY5BRT8_9LACO</name>
<evidence type="ECO:0000313" key="1">
    <source>
        <dbReference type="EMBL" id="USS85089.1"/>
    </source>
</evidence>
<dbReference type="EMBL" id="CP097116">
    <property type="protein sequence ID" value="USS85089.1"/>
    <property type="molecule type" value="Genomic_DNA"/>
</dbReference>
<evidence type="ECO:0000313" key="2">
    <source>
        <dbReference type="Proteomes" id="UP001056707"/>
    </source>
</evidence>